<dbReference type="Proteomes" id="UP000176850">
    <property type="component" value="Unassembled WGS sequence"/>
</dbReference>
<keyword evidence="1" id="KW-0472">Membrane</keyword>
<evidence type="ECO:0000313" key="4">
    <source>
        <dbReference type="Proteomes" id="UP000176850"/>
    </source>
</evidence>
<name>A0A1F7GKE7_9BACT</name>
<organism evidence="3 4">
    <name type="scientific">Candidatus Roizmanbacteria bacterium RIFCSPHIGHO2_01_FULL_39_24</name>
    <dbReference type="NCBI Taxonomy" id="1802032"/>
    <lineage>
        <taxon>Bacteria</taxon>
        <taxon>Candidatus Roizmaniibacteriota</taxon>
    </lineage>
</organism>
<proteinExistence type="predicted"/>
<reference evidence="3 4" key="1">
    <citation type="journal article" date="2016" name="Nat. Commun.">
        <title>Thousands of microbial genomes shed light on interconnected biogeochemical processes in an aquifer system.</title>
        <authorList>
            <person name="Anantharaman K."/>
            <person name="Brown C.T."/>
            <person name="Hug L.A."/>
            <person name="Sharon I."/>
            <person name="Castelle C.J."/>
            <person name="Probst A.J."/>
            <person name="Thomas B.C."/>
            <person name="Singh A."/>
            <person name="Wilkins M.J."/>
            <person name="Karaoz U."/>
            <person name="Brodie E.L."/>
            <person name="Williams K.H."/>
            <person name="Hubbard S.S."/>
            <person name="Banfield J.F."/>
        </authorList>
    </citation>
    <scope>NUCLEOTIDE SEQUENCE [LARGE SCALE GENOMIC DNA]</scope>
</reference>
<protein>
    <recommendedName>
        <fullName evidence="2">Phosphodiester glycosidase domain-containing protein</fullName>
    </recommendedName>
</protein>
<keyword evidence="1" id="KW-1133">Transmembrane helix</keyword>
<accession>A0A1F7GKE7</accession>
<evidence type="ECO:0000256" key="1">
    <source>
        <dbReference type="SAM" id="Phobius"/>
    </source>
</evidence>
<feature type="domain" description="Phosphodiester glycosidase" evidence="2">
    <location>
        <begin position="274"/>
        <end position="387"/>
    </location>
</feature>
<keyword evidence="1" id="KW-0812">Transmembrane</keyword>
<evidence type="ECO:0000313" key="3">
    <source>
        <dbReference type="EMBL" id="OGK19377.1"/>
    </source>
</evidence>
<comment type="caution">
    <text evidence="3">The sequence shown here is derived from an EMBL/GenBank/DDBJ whole genome shotgun (WGS) entry which is preliminary data.</text>
</comment>
<dbReference type="Pfam" id="PF09992">
    <property type="entry name" value="NAGPA"/>
    <property type="match status" value="1"/>
</dbReference>
<evidence type="ECO:0000259" key="2">
    <source>
        <dbReference type="Pfam" id="PF09992"/>
    </source>
</evidence>
<gene>
    <name evidence="3" type="ORF">A2799_02565</name>
</gene>
<dbReference type="AlphaFoldDB" id="A0A1F7GKE7"/>
<sequence>MKKALIDLFNDVERRNRLFYSIFLSTVLGISIFFTYQTVILNSKAHTLDTHGKALDDKLTQTLSSMKQTQKELEILKSQDQYKSNKDLEKTISAIESSYKKSVTVYESLIKFRESSTKTSKFDEAYVSALELLSKRNYASAEATLNKLSADISAQQTQVSSTFSIPQNIVANNVPPSSGYRRQKVSADIGDYLVDIVSADLNSTRVVVDTASDGDCGNDCPVLSLADYTTRSGGFAGINGPYFCPASYPSCDGKKNSFDTLIMNKAKHYFNSDNNVYSSVPAVIFSGSSARFVGQSSQWGRDTGVDSVITSQPLLVLDGNIVFNGDGEPKRGSKGSRSFIGATGSTVYIGVVQNATVAEVAHVLKALGVQNALNLDSGASTSLWSGGYIIPQGRATPFGIILQHK</sequence>
<dbReference type="EMBL" id="MFZH01000012">
    <property type="protein sequence ID" value="OGK19377.1"/>
    <property type="molecule type" value="Genomic_DNA"/>
</dbReference>
<dbReference type="InterPro" id="IPR018711">
    <property type="entry name" value="NAGPA"/>
</dbReference>
<feature type="transmembrane region" description="Helical" evidence="1">
    <location>
        <begin position="18"/>
        <end position="36"/>
    </location>
</feature>